<proteinExistence type="predicted"/>
<reference evidence="3 4" key="1">
    <citation type="submission" date="2014-04" db="EMBL/GenBank/DDBJ databases">
        <authorList>
            <consortium name="DOE Joint Genome Institute"/>
            <person name="Kuo A."/>
            <person name="Tarkka M."/>
            <person name="Buscot F."/>
            <person name="Kohler A."/>
            <person name="Nagy L.G."/>
            <person name="Floudas D."/>
            <person name="Copeland A."/>
            <person name="Barry K.W."/>
            <person name="Cichocki N."/>
            <person name="Veneault-Fourrey C."/>
            <person name="LaButti K."/>
            <person name="Lindquist E.A."/>
            <person name="Lipzen A."/>
            <person name="Lundell T."/>
            <person name="Morin E."/>
            <person name="Murat C."/>
            <person name="Sun H."/>
            <person name="Tunlid A."/>
            <person name="Henrissat B."/>
            <person name="Grigoriev I.V."/>
            <person name="Hibbett D.S."/>
            <person name="Martin F."/>
            <person name="Nordberg H.P."/>
            <person name="Cantor M.N."/>
            <person name="Hua S.X."/>
        </authorList>
    </citation>
    <scope>NUCLEOTIDE SEQUENCE [LARGE SCALE GENOMIC DNA]</scope>
    <source>
        <strain evidence="3 4">F 1598</strain>
    </source>
</reference>
<name>A0A0C3FK99_PILCF</name>
<feature type="transmembrane region" description="Helical" evidence="1">
    <location>
        <begin position="259"/>
        <end position="279"/>
    </location>
</feature>
<keyword evidence="1" id="KW-0472">Membrane</keyword>
<dbReference type="Proteomes" id="UP000054166">
    <property type="component" value="Unassembled WGS sequence"/>
</dbReference>
<keyword evidence="4" id="KW-1185">Reference proteome</keyword>
<protein>
    <recommendedName>
        <fullName evidence="5">Extracellular membrane protein CFEM domain-containing protein</fullName>
    </recommendedName>
</protein>
<keyword evidence="1" id="KW-0812">Transmembrane</keyword>
<dbReference type="HOGENOM" id="CLU_943698_0_0_1"/>
<feature type="signal peptide" evidence="2">
    <location>
        <begin position="1"/>
        <end position="19"/>
    </location>
</feature>
<evidence type="ECO:0000313" key="4">
    <source>
        <dbReference type="Proteomes" id="UP000054166"/>
    </source>
</evidence>
<organism evidence="3 4">
    <name type="scientific">Piloderma croceum (strain F 1598)</name>
    <dbReference type="NCBI Taxonomy" id="765440"/>
    <lineage>
        <taxon>Eukaryota</taxon>
        <taxon>Fungi</taxon>
        <taxon>Dikarya</taxon>
        <taxon>Basidiomycota</taxon>
        <taxon>Agaricomycotina</taxon>
        <taxon>Agaricomycetes</taxon>
        <taxon>Agaricomycetidae</taxon>
        <taxon>Atheliales</taxon>
        <taxon>Atheliaceae</taxon>
        <taxon>Piloderma</taxon>
    </lineage>
</organism>
<evidence type="ECO:0000256" key="2">
    <source>
        <dbReference type="SAM" id="SignalP"/>
    </source>
</evidence>
<dbReference type="EMBL" id="KN833004">
    <property type="protein sequence ID" value="KIM80354.1"/>
    <property type="molecule type" value="Genomic_DNA"/>
</dbReference>
<feature type="chain" id="PRO_5002164279" description="Extracellular membrane protein CFEM domain-containing protein" evidence="2">
    <location>
        <begin position="20"/>
        <end position="340"/>
    </location>
</feature>
<evidence type="ECO:0000313" key="3">
    <source>
        <dbReference type="EMBL" id="KIM80354.1"/>
    </source>
</evidence>
<keyword evidence="2" id="KW-0732">Signal</keyword>
<reference evidence="4" key="2">
    <citation type="submission" date="2015-01" db="EMBL/GenBank/DDBJ databases">
        <title>Evolutionary Origins and Diversification of the Mycorrhizal Mutualists.</title>
        <authorList>
            <consortium name="DOE Joint Genome Institute"/>
            <consortium name="Mycorrhizal Genomics Consortium"/>
            <person name="Kohler A."/>
            <person name="Kuo A."/>
            <person name="Nagy L.G."/>
            <person name="Floudas D."/>
            <person name="Copeland A."/>
            <person name="Barry K.W."/>
            <person name="Cichocki N."/>
            <person name="Veneault-Fourrey C."/>
            <person name="LaButti K."/>
            <person name="Lindquist E.A."/>
            <person name="Lipzen A."/>
            <person name="Lundell T."/>
            <person name="Morin E."/>
            <person name="Murat C."/>
            <person name="Riley R."/>
            <person name="Ohm R."/>
            <person name="Sun H."/>
            <person name="Tunlid A."/>
            <person name="Henrissat B."/>
            <person name="Grigoriev I.V."/>
            <person name="Hibbett D.S."/>
            <person name="Martin F."/>
        </authorList>
    </citation>
    <scope>NUCLEOTIDE SEQUENCE [LARGE SCALE GENOMIC DNA]</scope>
    <source>
        <strain evidence="4">F 1598</strain>
    </source>
</reference>
<accession>A0A0C3FK99</accession>
<sequence>MPLLLPVLVLLHSLSILRAASSLGIIDAPGMKELRECALLGLGISIYERCSTDGCVCESQDLPLILDAVSTAVDIQCSTNSYDATAAMAAVVSYCTIRSFTIPSALASMTALPGNNRPFSLYDTPEYTELPICAQNPFIEGCDSLDCRTNDCFCRPDLMARAMDSVRRGASAACSGVAPAGVNSALAAIKSYCSRNGFTVATLSNKATGTSVLPSSTALAPGAYSSIVQATRSASSMVPSASNSVRPSIDSSSSKYLDAILPATISVVLVLVAAIWLFLRFRRKSVQTNDPQVVAIDSPDRTSVAFFPHAQHVVTPNSTFIFIGGNQNNIQSNQSNSSFD</sequence>
<evidence type="ECO:0008006" key="5">
    <source>
        <dbReference type="Google" id="ProtNLM"/>
    </source>
</evidence>
<keyword evidence="1" id="KW-1133">Transmembrane helix</keyword>
<evidence type="ECO:0000256" key="1">
    <source>
        <dbReference type="SAM" id="Phobius"/>
    </source>
</evidence>
<dbReference type="InParanoid" id="A0A0C3FK99"/>
<dbReference type="OrthoDB" id="4770400at2759"/>
<gene>
    <name evidence="3" type="ORF">PILCRDRAFT_822481</name>
</gene>
<dbReference type="AlphaFoldDB" id="A0A0C3FK99"/>